<feature type="compositionally biased region" description="Polar residues" evidence="1">
    <location>
        <begin position="156"/>
        <end position="167"/>
    </location>
</feature>
<proteinExistence type="predicted"/>
<comment type="caution">
    <text evidence="3">The sequence shown here is derived from an EMBL/GenBank/DDBJ whole genome shotgun (WGS) entry which is preliminary data.</text>
</comment>
<dbReference type="InterPro" id="IPR021421">
    <property type="entry name" value="DUF3071"/>
</dbReference>
<dbReference type="NCBIfam" id="NF040712">
    <property type="entry name" value="SepH"/>
    <property type="match status" value="1"/>
</dbReference>
<accession>A0A364VCD6</accession>
<protein>
    <submittedName>
        <fullName evidence="3">DUF3071 domain-containing protein</fullName>
    </submittedName>
</protein>
<dbReference type="EMBL" id="PHQP01000021">
    <property type="protein sequence ID" value="RAV34280.1"/>
    <property type="molecule type" value="Genomic_DNA"/>
</dbReference>
<feature type="compositionally biased region" description="Basic residues" evidence="1">
    <location>
        <begin position="209"/>
        <end position="221"/>
    </location>
</feature>
<evidence type="ECO:0000256" key="1">
    <source>
        <dbReference type="SAM" id="MobiDB-lite"/>
    </source>
</evidence>
<feature type="domain" description="DUF3071" evidence="2">
    <location>
        <begin position="1"/>
        <end position="339"/>
    </location>
</feature>
<name>A0A364VCD6_9CORY</name>
<organism evidence="3 4">
    <name type="scientific">Corynebacterium heidelbergense</name>
    <dbReference type="NCBI Taxonomy" id="2055947"/>
    <lineage>
        <taxon>Bacteria</taxon>
        <taxon>Bacillati</taxon>
        <taxon>Actinomycetota</taxon>
        <taxon>Actinomycetes</taxon>
        <taxon>Mycobacteriales</taxon>
        <taxon>Corynebacteriaceae</taxon>
        <taxon>Corynebacterium</taxon>
    </lineage>
</organism>
<feature type="compositionally biased region" description="Gly residues" evidence="1">
    <location>
        <begin position="429"/>
        <end position="440"/>
    </location>
</feature>
<evidence type="ECO:0000259" key="2">
    <source>
        <dbReference type="Pfam" id="PF11268"/>
    </source>
</evidence>
<feature type="compositionally biased region" description="Low complexity" evidence="1">
    <location>
        <begin position="77"/>
        <end position="100"/>
    </location>
</feature>
<dbReference type="InterPro" id="IPR047682">
    <property type="entry name" value="SepH-like"/>
</dbReference>
<dbReference type="RefSeq" id="WP_112769230.1">
    <property type="nucleotide sequence ID" value="NZ_PHQP01000021.1"/>
</dbReference>
<feature type="compositionally biased region" description="Gly residues" evidence="1">
    <location>
        <begin position="390"/>
        <end position="402"/>
    </location>
</feature>
<evidence type="ECO:0000313" key="4">
    <source>
        <dbReference type="Proteomes" id="UP000251047"/>
    </source>
</evidence>
<dbReference type="Proteomes" id="UP000251047">
    <property type="component" value="Unassembled WGS sequence"/>
</dbReference>
<dbReference type="AlphaFoldDB" id="A0A364VCD6"/>
<dbReference type="Pfam" id="PF11268">
    <property type="entry name" value="DUF3071"/>
    <property type="match status" value="1"/>
</dbReference>
<feature type="compositionally biased region" description="Low complexity" evidence="1">
    <location>
        <begin position="112"/>
        <end position="132"/>
    </location>
</feature>
<gene>
    <name evidence="3" type="ORF">CWC39_04035</name>
</gene>
<feature type="region of interest" description="Disordered" evidence="1">
    <location>
        <begin position="375"/>
        <end position="497"/>
    </location>
</feature>
<sequence length="497" mass="51699">MQELVLVPADSDANSVVLRSLDGTAEFFLPVTDALRRIIGDAHNPAPTSAAPDAEPPLTAVLGSRGSIDPADASPTAGAEHAPGPGSSASSSLSPATDPATDPAGDPETDPAADSGAGTTADTTASTAGAADRVQREATADPTAVATAGTDDPAHTSPTTGHSPTRNATKKVENSSDQPGSRGLREVGFGRQVGVVAEKNPATTDHQAPQRRRNLRPRRSRISISPRDIQDRVRHGATVAELAREADTDESRIEPYAWPILQERARIAELAHSAHPITAQGPATETLWESLATTFAARGEKIRDANWDAHQNEMKQWVVTVSWNKTAAGQESTHVAEFGFTPEAAGPNVVQPLNSIAGDLVDPRFGQPVRAVSPVTSLSSAGSVENRVGAHGGLPGSSGWGTGDHAPNGTTVAGDPNHNGSGEPEEGADLGGEGASGGAGNSADRGNRNEGSDQNEDAFLQHPAAEREDNPRRKRKAVTPHWEDVLLGVRTNPRKKK</sequence>
<dbReference type="OrthoDB" id="5180791at2"/>
<evidence type="ECO:0000313" key="3">
    <source>
        <dbReference type="EMBL" id="RAV34280.1"/>
    </source>
</evidence>
<reference evidence="3 4" key="1">
    <citation type="journal article" date="2018" name="Syst. Appl. Microbiol.">
        <title>Corynebacterium heidelbergense sp. nov., isolated from the preen glands of Egyptian geese (Alopochen aegyptiacus).</title>
        <authorList>
            <person name="Braun M.S."/>
            <person name="Wang E."/>
            <person name="Zimmermann S."/>
            <person name="Wink M."/>
        </authorList>
    </citation>
    <scope>NUCLEOTIDE SEQUENCE [LARGE SCALE GENOMIC DNA]</scope>
    <source>
        <strain evidence="3 4">DSM 104638</strain>
    </source>
</reference>
<feature type="region of interest" description="Disordered" evidence="1">
    <location>
        <begin position="45"/>
        <end position="224"/>
    </location>
</feature>